<evidence type="ECO:0000313" key="1">
    <source>
        <dbReference type="EMBL" id="KAJ9071323.1"/>
    </source>
</evidence>
<reference evidence="1" key="1">
    <citation type="submission" date="2022-04" db="EMBL/GenBank/DDBJ databases">
        <title>Genome of the entomopathogenic fungus Entomophthora muscae.</title>
        <authorList>
            <person name="Elya C."/>
            <person name="Lovett B.R."/>
            <person name="Lee E."/>
            <person name="Macias A.M."/>
            <person name="Hajek A.E."/>
            <person name="De Bivort B.L."/>
            <person name="Kasson M.T."/>
            <person name="De Fine Licht H.H."/>
            <person name="Stajich J.E."/>
        </authorList>
    </citation>
    <scope>NUCLEOTIDE SEQUENCE</scope>
    <source>
        <strain evidence="1">Berkeley</strain>
    </source>
</reference>
<name>A0ACC2T9M2_9FUNG</name>
<keyword evidence="2" id="KW-1185">Reference proteome</keyword>
<comment type="caution">
    <text evidence="1">The sequence shown here is derived from an EMBL/GenBank/DDBJ whole genome shotgun (WGS) entry which is preliminary data.</text>
</comment>
<organism evidence="1 2">
    <name type="scientific">Entomophthora muscae</name>
    <dbReference type="NCBI Taxonomy" id="34485"/>
    <lineage>
        <taxon>Eukaryota</taxon>
        <taxon>Fungi</taxon>
        <taxon>Fungi incertae sedis</taxon>
        <taxon>Zoopagomycota</taxon>
        <taxon>Entomophthoromycotina</taxon>
        <taxon>Entomophthoromycetes</taxon>
        <taxon>Entomophthorales</taxon>
        <taxon>Entomophthoraceae</taxon>
        <taxon>Entomophthora</taxon>
    </lineage>
</organism>
<evidence type="ECO:0000313" key="2">
    <source>
        <dbReference type="Proteomes" id="UP001165960"/>
    </source>
</evidence>
<protein>
    <submittedName>
        <fullName evidence="1">Uncharacterized protein</fullName>
    </submittedName>
</protein>
<accession>A0ACC2T9M2</accession>
<dbReference type="EMBL" id="QTSX02003291">
    <property type="protein sequence ID" value="KAJ9071323.1"/>
    <property type="molecule type" value="Genomic_DNA"/>
</dbReference>
<sequence>MKFAVLSYFMLAASAATNCGCKEGDVKCIADCTKTPNPTNDMAEKTNDCNTRCTLSGGGDDCFSSCVSQNYLANQPNAPTPITSSTTTPTSTTSSTTASSKEDETKTADSDKDDATKPKPTDADKSKTTDADKPKPTDTTKSKSTDSDKDDKSSPKKSSSSGPSKSVPASDTAADSHATLPAVGSIMALALPALHYLI</sequence>
<gene>
    <name evidence="1" type="ORF">DSO57_1038096</name>
</gene>
<proteinExistence type="predicted"/>
<dbReference type="Proteomes" id="UP001165960">
    <property type="component" value="Unassembled WGS sequence"/>
</dbReference>